<dbReference type="PRINTS" id="PR00080">
    <property type="entry name" value="SDRFAMILY"/>
</dbReference>
<accession>A0A1D1V775</accession>
<dbReference type="PANTHER" id="PTHR43963:SF4">
    <property type="entry name" value="CARBONYL REDUCTASE (NADPH)"/>
    <property type="match status" value="1"/>
</dbReference>
<comment type="caution">
    <text evidence="6">The sequence shown here is derived from an EMBL/GenBank/DDBJ whole genome shotgun (WGS) entry which is preliminary data.</text>
</comment>
<dbReference type="EC" id="1.1.1.184" evidence="4"/>
<keyword evidence="3" id="KW-0560">Oxidoreductase</keyword>
<dbReference type="PANTHER" id="PTHR43963">
    <property type="entry name" value="CARBONYL REDUCTASE 1-RELATED"/>
    <property type="match status" value="1"/>
</dbReference>
<evidence type="ECO:0000256" key="2">
    <source>
        <dbReference type="ARBA" id="ARBA00022857"/>
    </source>
</evidence>
<dbReference type="CDD" id="cd05324">
    <property type="entry name" value="carb_red_PTCR-like_SDR_c"/>
    <property type="match status" value="1"/>
</dbReference>
<proteinExistence type="inferred from homology"/>
<keyword evidence="2" id="KW-0521">NADP</keyword>
<evidence type="ECO:0000256" key="3">
    <source>
        <dbReference type="ARBA" id="ARBA00023002"/>
    </source>
</evidence>
<dbReference type="GO" id="GO:0004090">
    <property type="term" value="F:carbonyl reductase (NADPH) activity"/>
    <property type="evidence" value="ECO:0007669"/>
    <property type="project" value="UniProtKB-EC"/>
</dbReference>
<evidence type="ECO:0000313" key="6">
    <source>
        <dbReference type="EMBL" id="GAU95912.1"/>
    </source>
</evidence>
<name>A0A1D1V775_RAMVA</name>
<evidence type="ECO:0000256" key="1">
    <source>
        <dbReference type="ARBA" id="ARBA00006484"/>
    </source>
</evidence>
<dbReference type="STRING" id="947166.A0A1D1V775"/>
<dbReference type="EMBL" id="BDGG01000003">
    <property type="protein sequence ID" value="GAU95912.1"/>
    <property type="molecule type" value="Genomic_DNA"/>
</dbReference>
<dbReference type="AlphaFoldDB" id="A0A1D1V775"/>
<dbReference type="Proteomes" id="UP000186922">
    <property type="component" value="Unassembled WGS sequence"/>
</dbReference>
<reference evidence="6 7" key="1">
    <citation type="journal article" date="2016" name="Nat. Commun.">
        <title>Extremotolerant tardigrade genome and improved radiotolerance of human cultured cells by tardigrade-unique protein.</title>
        <authorList>
            <person name="Hashimoto T."/>
            <person name="Horikawa D.D."/>
            <person name="Saito Y."/>
            <person name="Kuwahara H."/>
            <person name="Kozuka-Hata H."/>
            <person name="Shin-I T."/>
            <person name="Minakuchi Y."/>
            <person name="Ohishi K."/>
            <person name="Motoyama A."/>
            <person name="Aizu T."/>
            <person name="Enomoto A."/>
            <person name="Kondo K."/>
            <person name="Tanaka S."/>
            <person name="Hara Y."/>
            <person name="Koshikawa S."/>
            <person name="Sagara H."/>
            <person name="Miura T."/>
            <person name="Yokobori S."/>
            <person name="Miyagawa K."/>
            <person name="Suzuki Y."/>
            <person name="Kubo T."/>
            <person name="Oyama M."/>
            <person name="Kohara Y."/>
            <person name="Fujiyama A."/>
            <person name="Arakawa K."/>
            <person name="Katayama T."/>
            <person name="Toyoda A."/>
            <person name="Kunieda T."/>
        </authorList>
    </citation>
    <scope>NUCLEOTIDE SEQUENCE [LARGE SCALE GENOMIC DNA]</scope>
    <source>
        <strain evidence="6 7">YOKOZUNA-1</strain>
    </source>
</reference>
<dbReference type="InterPro" id="IPR036291">
    <property type="entry name" value="NAD(P)-bd_dom_sf"/>
</dbReference>
<protein>
    <recommendedName>
        <fullName evidence="4">carbonyl reductase (NADPH)</fullName>
        <ecNumber evidence="4">1.1.1.184</ecNumber>
    </recommendedName>
</protein>
<keyword evidence="7" id="KW-1185">Reference proteome</keyword>
<sequence length="285" mass="31013">MSLPGGRVAVVTGGNKGIGYAIVKGLCEQLRDQGVVYLAARDEKRGQDAVNRLKDAGLNPRLLQLDISNPKSIERARDQLKVGIDVLVCNAGIAFKNDATEPFGEQAEVTVATNFTGTVHTCEKLFPLLRPHARVVNVSSRAGDVEKIANSNLKTRLISEDLTMDELKKIMNDFVSAAKRGTHKDVGFPNTAYGMSKIGLTAATRILQRDIAKYNKNEDIIVNACCPGYVDTDMTSHKGTKTIEEGADTPIYLALLPPQDGKSDQSVPKGNFVAERRILDWTKGF</sequence>
<evidence type="ECO:0000313" key="7">
    <source>
        <dbReference type="Proteomes" id="UP000186922"/>
    </source>
</evidence>
<gene>
    <name evidence="6" type="primary">RvY_07438</name>
    <name evidence="6" type="synonym">RvY_07438.1</name>
    <name evidence="6" type="ORF">RvY_07438-1</name>
</gene>
<dbReference type="SUPFAM" id="SSF51735">
    <property type="entry name" value="NAD(P)-binding Rossmann-fold domains"/>
    <property type="match status" value="1"/>
</dbReference>
<organism evidence="6 7">
    <name type="scientific">Ramazzottius varieornatus</name>
    <name type="common">Water bear</name>
    <name type="synonym">Tardigrade</name>
    <dbReference type="NCBI Taxonomy" id="947166"/>
    <lineage>
        <taxon>Eukaryota</taxon>
        <taxon>Metazoa</taxon>
        <taxon>Ecdysozoa</taxon>
        <taxon>Tardigrada</taxon>
        <taxon>Eutardigrada</taxon>
        <taxon>Parachela</taxon>
        <taxon>Hypsibioidea</taxon>
        <taxon>Ramazzottiidae</taxon>
        <taxon>Ramazzottius</taxon>
    </lineage>
</organism>
<dbReference type="InterPro" id="IPR045313">
    <property type="entry name" value="CBR1-like"/>
</dbReference>
<comment type="similarity">
    <text evidence="1 5">Belongs to the short-chain dehydrogenases/reductases (SDR) family.</text>
</comment>
<evidence type="ECO:0000256" key="5">
    <source>
        <dbReference type="RuleBase" id="RU000363"/>
    </source>
</evidence>
<dbReference type="InterPro" id="IPR002347">
    <property type="entry name" value="SDR_fam"/>
</dbReference>
<dbReference type="PRINTS" id="PR00081">
    <property type="entry name" value="GDHRDH"/>
</dbReference>
<dbReference type="OrthoDB" id="7289984at2759"/>
<evidence type="ECO:0000256" key="4">
    <source>
        <dbReference type="ARBA" id="ARBA00026118"/>
    </source>
</evidence>
<dbReference type="Pfam" id="PF00106">
    <property type="entry name" value="adh_short"/>
    <property type="match status" value="2"/>
</dbReference>
<dbReference type="Gene3D" id="3.40.50.720">
    <property type="entry name" value="NAD(P)-binding Rossmann-like Domain"/>
    <property type="match status" value="1"/>
</dbReference>